<dbReference type="PROSITE" id="PS50977">
    <property type="entry name" value="HTH_TETR_2"/>
    <property type="match status" value="1"/>
</dbReference>
<feature type="domain" description="HTH tetR-type" evidence="3">
    <location>
        <begin position="12"/>
        <end position="72"/>
    </location>
</feature>
<gene>
    <name evidence="4" type="ORF">SPF06_12590</name>
</gene>
<accession>A0ABU5T7R5</accession>
<reference evidence="4 5" key="1">
    <citation type="submission" date="2023-12" db="EMBL/GenBank/DDBJ databases">
        <title>Sinomonas terricola sp. nov, isolated from litchi orchard soil in Guangdong, PR China.</title>
        <authorList>
            <person name="Jiaxin W."/>
            <person name="Yang Z."/>
            <person name="Honghui Z."/>
        </authorList>
    </citation>
    <scope>NUCLEOTIDE SEQUENCE [LARGE SCALE GENOMIC DNA]</scope>
    <source>
        <strain evidence="4 5">JGH33</strain>
    </source>
</reference>
<dbReference type="SUPFAM" id="SSF48498">
    <property type="entry name" value="Tetracyclin repressor-like, C-terminal domain"/>
    <property type="match status" value="1"/>
</dbReference>
<evidence type="ECO:0000313" key="4">
    <source>
        <dbReference type="EMBL" id="MEA5455562.1"/>
    </source>
</evidence>
<dbReference type="InterPro" id="IPR050109">
    <property type="entry name" value="HTH-type_TetR-like_transc_reg"/>
</dbReference>
<evidence type="ECO:0000256" key="2">
    <source>
        <dbReference type="PROSITE-ProRule" id="PRU00335"/>
    </source>
</evidence>
<evidence type="ECO:0000313" key="5">
    <source>
        <dbReference type="Proteomes" id="UP001304769"/>
    </source>
</evidence>
<keyword evidence="5" id="KW-1185">Reference proteome</keyword>
<dbReference type="Pfam" id="PF00440">
    <property type="entry name" value="TetR_N"/>
    <property type="match status" value="1"/>
</dbReference>
<dbReference type="Gene3D" id="1.10.357.10">
    <property type="entry name" value="Tetracycline Repressor, domain 2"/>
    <property type="match status" value="1"/>
</dbReference>
<protein>
    <submittedName>
        <fullName evidence="4">Helix-turn-helix domain-containing protein</fullName>
    </submittedName>
</protein>
<dbReference type="InterPro" id="IPR009057">
    <property type="entry name" value="Homeodomain-like_sf"/>
</dbReference>
<evidence type="ECO:0000259" key="3">
    <source>
        <dbReference type="PROSITE" id="PS50977"/>
    </source>
</evidence>
<dbReference type="PANTHER" id="PTHR30055">
    <property type="entry name" value="HTH-TYPE TRANSCRIPTIONAL REGULATOR RUTR"/>
    <property type="match status" value="1"/>
</dbReference>
<dbReference type="Proteomes" id="UP001304769">
    <property type="component" value="Unassembled WGS sequence"/>
</dbReference>
<dbReference type="InterPro" id="IPR036271">
    <property type="entry name" value="Tet_transcr_reg_TetR-rel_C_sf"/>
</dbReference>
<proteinExistence type="predicted"/>
<dbReference type="InterPro" id="IPR001647">
    <property type="entry name" value="HTH_TetR"/>
</dbReference>
<name>A0ABU5T7R5_9MICC</name>
<dbReference type="EMBL" id="JAYGGQ010000009">
    <property type="protein sequence ID" value="MEA5455562.1"/>
    <property type="molecule type" value="Genomic_DNA"/>
</dbReference>
<organism evidence="4 5">
    <name type="scientific">Sinomonas terricola</name>
    <dbReference type="NCBI Taxonomy" id="3110330"/>
    <lineage>
        <taxon>Bacteria</taxon>
        <taxon>Bacillati</taxon>
        <taxon>Actinomycetota</taxon>
        <taxon>Actinomycetes</taxon>
        <taxon>Micrococcales</taxon>
        <taxon>Micrococcaceae</taxon>
        <taxon>Sinomonas</taxon>
    </lineage>
</organism>
<dbReference type="PANTHER" id="PTHR30055:SF226">
    <property type="entry name" value="HTH-TYPE TRANSCRIPTIONAL REGULATOR PKSA"/>
    <property type="match status" value="1"/>
</dbReference>
<dbReference type="PRINTS" id="PR00455">
    <property type="entry name" value="HTHTETR"/>
</dbReference>
<dbReference type="RefSeq" id="WP_323279419.1">
    <property type="nucleotide sequence ID" value="NZ_JAYGGQ010000009.1"/>
</dbReference>
<sequence>MSRRPGSYTKGVAKREEILTAALHVIAEKGYRGASVREIAEAAGISQAGILYYFSSKEELFAEILRKRDEVDTAAYVNDVPGHWLETMLQVMQHGTEVPGLSQLYAQLSAEATDPEHAARQFFANRFAKFGQAFADDIRAQQAAGTISPDLDAERFGRIAIAVADGMQLQWLIDPSVDMVDHIRYALGLLTGRPTD</sequence>
<keyword evidence="1 2" id="KW-0238">DNA-binding</keyword>
<comment type="caution">
    <text evidence="4">The sequence shown here is derived from an EMBL/GenBank/DDBJ whole genome shotgun (WGS) entry which is preliminary data.</text>
</comment>
<dbReference type="SUPFAM" id="SSF46689">
    <property type="entry name" value="Homeodomain-like"/>
    <property type="match status" value="1"/>
</dbReference>
<feature type="DNA-binding region" description="H-T-H motif" evidence="2">
    <location>
        <begin position="35"/>
        <end position="54"/>
    </location>
</feature>
<evidence type="ECO:0000256" key="1">
    <source>
        <dbReference type="ARBA" id="ARBA00023125"/>
    </source>
</evidence>